<dbReference type="VEuPathDB" id="MicrosporidiaDB:CWI39_0855p0010"/>
<proteinExistence type="predicted"/>
<sequence length="830" mass="96695">MNILYTEIFYSLSIICSKRYRNGSKKDSTEIAFSSRSDIIEKHDEEKTFEKPLVKCLSHSETFGAAVADTSLLGICDDRANKKTKEDAISDSVEVSSQINVHSFTATNKDKRNRQLFTRKKNKNSLQSSGNTAKIINQKPTYVPKTFRLLKIFESRKSEDSSILSISESSENSTQLFHKNKSSSKYMPDSHPLRGDNLKYIIADKNTLADPNLNILKTNLSPNSYKTESSCSKISNKLQFGLEFKGTNKRMRLDISQELPPNANNYNISENRSCLCSNKPKKQKQTETSCGKNTIANKISHLCKKNVNERSNNTLPIYLSSKIINKKLLKEIIPKKFAKKIRKKSSNSKNITLKCLDKKCFEPNKRPIMHSDDLGNQKYNISALDPLKYDEYIEYISNLSLAEIQKIVALLKKNIHINPRKIKNSVENKKPILYYSNKIRNECEEIVTDISEEKIPRLNRQIDDIIYKTTNIDSFVDLLLNEMNKLGSLDLKDANSLNILFTTFQEIMGYEKNIYKKIQVDEILRHINFLDINHSLELIVKNSRYMMLPETFYILSLYDKDIKDFIKEQNLVHVSFLLRIFALHIIKILPNRKVQFKRKYIKKENLYRSQYFYKIFNLRKIMYNIFLGIKEFNSKANLYQLLNIFDFKQKIIYRNHIFEEYLLFRLQLNSMFILILCPEFKVQNNIFIRKVIAILGITCFSRSPDLKRLNSKLHRICNDRKNIPKILKSLCHTFLQKDMSFLNAPSSSSHSDTSDLENKEILDFYSKTNGFISEPSKAEEDIFKFLFKLEFEIFKFLDIEKFGTEGFNGLEELLAKKYHDSNPCNSGFNE</sequence>
<reference evidence="1 2" key="1">
    <citation type="submission" date="2017-12" db="EMBL/GenBank/DDBJ databases">
        <authorList>
            <person name="Pombert J.-F."/>
            <person name="Haag K.L."/>
            <person name="Ebert D."/>
        </authorList>
    </citation>
    <scope>NUCLEOTIDE SEQUENCE [LARGE SCALE GENOMIC DNA]</scope>
    <source>
        <strain evidence="1">BE-OM-2</strain>
    </source>
</reference>
<dbReference type="AlphaFoldDB" id="A0A4Q9LMA5"/>
<dbReference type="VEuPathDB" id="MicrosporidiaDB:CWI36_0068p0080"/>
<protein>
    <submittedName>
        <fullName evidence="1">Uncharacterized protein</fullName>
    </submittedName>
</protein>
<evidence type="ECO:0000313" key="1">
    <source>
        <dbReference type="EMBL" id="TBU09056.1"/>
    </source>
</evidence>
<name>A0A4Q9LMA5_9MICR</name>
<gene>
    <name evidence="1" type="ORF">CWI36_0068p0080</name>
</gene>
<accession>A0A4Q9LMA5</accession>
<evidence type="ECO:0000313" key="2">
    <source>
        <dbReference type="Proteomes" id="UP000291404"/>
    </source>
</evidence>
<keyword evidence="2" id="KW-1185">Reference proteome</keyword>
<dbReference type="Proteomes" id="UP000291404">
    <property type="component" value="Unassembled WGS sequence"/>
</dbReference>
<organism evidence="1 2">
    <name type="scientific">Hamiltosporidium magnivora</name>
    <dbReference type="NCBI Taxonomy" id="148818"/>
    <lineage>
        <taxon>Eukaryota</taxon>
        <taxon>Fungi</taxon>
        <taxon>Fungi incertae sedis</taxon>
        <taxon>Microsporidia</taxon>
        <taxon>Dubosqiidae</taxon>
        <taxon>Hamiltosporidium</taxon>
    </lineage>
</organism>
<dbReference type="EMBL" id="PITI01000068">
    <property type="protein sequence ID" value="TBU09056.1"/>
    <property type="molecule type" value="Genomic_DNA"/>
</dbReference>
<comment type="caution">
    <text evidence="1">The sequence shown here is derived from an EMBL/GenBank/DDBJ whole genome shotgun (WGS) entry which is preliminary data.</text>
</comment>